<feature type="binding site" evidence="12">
    <location>
        <position position="179"/>
    </location>
    <ligand>
        <name>substrate</name>
    </ligand>
</feature>
<dbReference type="FunFam" id="1.10.520.10:FF:000009">
    <property type="entry name" value="Peroxidase"/>
    <property type="match status" value="1"/>
</dbReference>
<proteinExistence type="inferred from homology"/>
<dbReference type="PRINTS" id="PR00461">
    <property type="entry name" value="PLPEROXIDASE"/>
</dbReference>
<feature type="disulfide bond" evidence="15">
    <location>
        <begin position="55"/>
        <end position="134"/>
    </location>
</feature>
<evidence type="ECO:0000256" key="13">
    <source>
        <dbReference type="PIRSR" id="PIRSR600823-3"/>
    </source>
</evidence>
<dbReference type="Gene3D" id="1.10.520.10">
    <property type="match status" value="1"/>
</dbReference>
<feature type="chain" id="PRO_5041346106" description="Plant heme peroxidase family profile domain-containing protein" evidence="17">
    <location>
        <begin position="23"/>
        <end position="213"/>
    </location>
</feature>
<evidence type="ECO:0000256" key="3">
    <source>
        <dbReference type="ARBA" id="ARBA00022559"/>
    </source>
</evidence>
<feature type="active site" description="Proton acceptor" evidence="11">
    <location>
        <position position="86"/>
    </location>
</feature>
<keyword evidence="10" id="KW-0325">Glycoprotein</keyword>
<gene>
    <name evidence="19" type="ORF">MKW94_007695</name>
</gene>
<evidence type="ECO:0000256" key="2">
    <source>
        <dbReference type="ARBA" id="ARBA00001970"/>
    </source>
</evidence>
<reference evidence="19" key="1">
    <citation type="submission" date="2022-03" db="EMBL/GenBank/DDBJ databases">
        <title>A functionally conserved STORR gene fusion in Papaver species that diverged 16.8 million years ago.</title>
        <authorList>
            <person name="Catania T."/>
        </authorList>
    </citation>
    <scope>NUCLEOTIDE SEQUENCE</scope>
    <source>
        <strain evidence="19">S-191538</strain>
    </source>
</reference>
<feature type="binding site" evidence="13">
    <location>
        <position position="94"/>
    </location>
    <ligand>
        <name>Ca(2+)</name>
        <dbReference type="ChEBI" id="CHEBI:29108"/>
        <label>1</label>
    </ligand>
</feature>
<keyword evidence="9 15" id="KW-1015">Disulfide bond</keyword>
<dbReference type="GO" id="GO:0046872">
    <property type="term" value="F:metal ion binding"/>
    <property type="evidence" value="ECO:0007669"/>
    <property type="project" value="UniProtKB-KW"/>
</dbReference>
<accession>A0AA42B1X2</accession>
<dbReference type="SUPFAM" id="SSF48113">
    <property type="entry name" value="Heme-dependent peroxidases"/>
    <property type="match status" value="1"/>
</dbReference>
<dbReference type="InterPro" id="IPR010255">
    <property type="entry name" value="Haem_peroxidase_sf"/>
</dbReference>
<evidence type="ECO:0000256" key="16">
    <source>
        <dbReference type="RuleBase" id="RU004241"/>
    </source>
</evidence>
<protein>
    <recommendedName>
        <fullName evidence="18">Plant heme peroxidase family profile domain-containing protein</fullName>
    </recommendedName>
</protein>
<dbReference type="InterPro" id="IPR019794">
    <property type="entry name" value="Peroxidases_AS"/>
</dbReference>
<comment type="catalytic activity">
    <reaction evidence="1">
        <text>2 a phenolic donor + H2O2 = 2 a phenolic radical donor + 2 H2O</text>
        <dbReference type="Rhea" id="RHEA:56136"/>
        <dbReference type="ChEBI" id="CHEBI:15377"/>
        <dbReference type="ChEBI" id="CHEBI:16240"/>
        <dbReference type="ChEBI" id="CHEBI:139520"/>
        <dbReference type="ChEBI" id="CHEBI:139521"/>
        <dbReference type="EC" id="1.11.1.7"/>
    </reaction>
</comment>
<keyword evidence="8" id="KW-0408">Iron</keyword>
<comment type="similarity">
    <text evidence="16">Belongs to the peroxidase family.</text>
</comment>
<dbReference type="EMBL" id="JAJJMA010303944">
    <property type="protein sequence ID" value="MCL7048375.1"/>
    <property type="molecule type" value="Genomic_DNA"/>
</dbReference>
<dbReference type="PANTHER" id="PTHR31235">
    <property type="entry name" value="PEROXIDASE 25-RELATED"/>
    <property type="match status" value="1"/>
</dbReference>
<dbReference type="PROSITE" id="PS00436">
    <property type="entry name" value="PEROXIDASE_2"/>
    <property type="match status" value="1"/>
</dbReference>
<keyword evidence="3" id="KW-0575">Peroxidase</keyword>
<dbReference type="GO" id="GO:0006979">
    <property type="term" value="P:response to oxidative stress"/>
    <property type="evidence" value="ECO:0007669"/>
    <property type="project" value="InterPro"/>
</dbReference>
<name>A0AA42B1X2_PAPNU</name>
<sequence>MRNILSFVVFAVAVILLSIVVASPTSSPWKYNSLVSSSPSSDTPFFREDFYADTCPGVETTIRSIVIELFVNDSTIAPALIRLVFHDCFIGGCDGSVLLNSTNGGEAEKDVIPNQSLKGFDVIEEIKSRLEAVCPNIVSCSDILVLAARESSGGPFYELRTGRKDSRTSYPPTALNEIPAPTDDLDTILAKFSDRGFSTSETVSLLGNVTTIT</sequence>
<comment type="caution">
    <text evidence="19">The sequence shown here is derived from an EMBL/GenBank/DDBJ whole genome shotgun (WGS) entry which is preliminary data.</text>
</comment>
<evidence type="ECO:0000256" key="7">
    <source>
        <dbReference type="ARBA" id="ARBA00023002"/>
    </source>
</evidence>
<keyword evidence="7" id="KW-0560">Oxidoreductase</keyword>
<comment type="cofactor">
    <cofactor evidence="13">
        <name>Ca(2+)</name>
        <dbReference type="ChEBI" id="CHEBI:29108"/>
    </cofactor>
    <text evidence="13">Binds 2 calcium ions per subunit.</text>
</comment>
<evidence type="ECO:0000256" key="10">
    <source>
        <dbReference type="ARBA" id="ARBA00023180"/>
    </source>
</evidence>
<dbReference type="GO" id="GO:0020037">
    <property type="term" value="F:heme binding"/>
    <property type="evidence" value="ECO:0007669"/>
    <property type="project" value="InterPro"/>
</dbReference>
<dbReference type="AlphaFoldDB" id="A0AA42B1X2"/>
<dbReference type="GO" id="GO:0140825">
    <property type="term" value="F:lactoperoxidase activity"/>
    <property type="evidence" value="ECO:0007669"/>
    <property type="project" value="UniProtKB-EC"/>
</dbReference>
<feature type="binding site" evidence="13">
    <location>
        <position position="96"/>
    </location>
    <ligand>
        <name>Ca(2+)</name>
        <dbReference type="ChEBI" id="CHEBI:29108"/>
        <label>1</label>
    </ligand>
</feature>
<evidence type="ECO:0000313" key="20">
    <source>
        <dbReference type="Proteomes" id="UP001177140"/>
    </source>
</evidence>
<evidence type="ECO:0000256" key="8">
    <source>
        <dbReference type="ARBA" id="ARBA00023004"/>
    </source>
</evidence>
<dbReference type="PROSITE" id="PS50873">
    <property type="entry name" value="PEROXIDASE_4"/>
    <property type="match status" value="1"/>
</dbReference>
<feature type="domain" description="Plant heme peroxidase family profile" evidence="18">
    <location>
        <begin position="45"/>
        <end position="213"/>
    </location>
</feature>
<evidence type="ECO:0000313" key="19">
    <source>
        <dbReference type="EMBL" id="MCL7048375.1"/>
    </source>
</evidence>
<feature type="signal peptide" evidence="17">
    <location>
        <begin position="1"/>
        <end position="22"/>
    </location>
</feature>
<evidence type="ECO:0000256" key="5">
    <source>
        <dbReference type="ARBA" id="ARBA00022723"/>
    </source>
</evidence>
<keyword evidence="5 13" id="KW-0479">Metal-binding</keyword>
<keyword evidence="4" id="KW-0349">Heme</keyword>
<evidence type="ECO:0000256" key="14">
    <source>
        <dbReference type="PIRSR" id="PIRSR600823-4"/>
    </source>
</evidence>
<dbReference type="Proteomes" id="UP001177140">
    <property type="component" value="Unassembled WGS sequence"/>
</dbReference>
<evidence type="ECO:0000256" key="15">
    <source>
        <dbReference type="PIRSR" id="PIRSR600823-5"/>
    </source>
</evidence>
<organism evidence="19 20">
    <name type="scientific">Papaver nudicaule</name>
    <name type="common">Iceland poppy</name>
    <dbReference type="NCBI Taxonomy" id="74823"/>
    <lineage>
        <taxon>Eukaryota</taxon>
        <taxon>Viridiplantae</taxon>
        <taxon>Streptophyta</taxon>
        <taxon>Embryophyta</taxon>
        <taxon>Tracheophyta</taxon>
        <taxon>Spermatophyta</taxon>
        <taxon>Magnoliopsida</taxon>
        <taxon>Ranunculales</taxon>
        <taxon>Papaveraceae</taxon>
        <taxon>Papaveroideae</taxon>
        <taxon>Papaver</taxon>
    </lineage>
</organism>
<dbReference type="InterPro" id="IPR002016">
    <property type="entry name" value="Haem_peroxidase"/>
</dbReference>
<feature type="binding site" evidence="13">
    <location>
        <position position="92"/>
    </location>
    <ligand>
        <name>Ca(2+)</name>
        <dbReference type="ChEBI" id="CHEBI:29108"/>
        <label>1</label>
    </ligand>
</feature>
<feature type="binding site" evidence="13">
    <location>
        <position position="108"/>
    </location>
    <ligand>
        <name>Ca(2+)</name>
        <dbReference type="ChEBI" id="CHEBI:29108"/>
        <label>1</label>
    </ligand>
</feature>
<evidence type="ECO:0000256" key="12">
    <source>
        <dbReference type="PIRSR" id="PIRSR600823-2"/>
    </source>
</evidence>
<evidence type="ECO:0000256" key="11">
    <source>
        <dbReference type="PIRSR" id="PIRSR600823-1"/>
    </source>
</evidence>
<dbReference type="InterPro" id="IPR000823">
    <property type="entry name" value="Peroxidase_pln"/>
</dbReference>
<evidence type="ECO:0000256" key="9">
    <source>
        <dbReference type="ARBA" id="ARBA00023157"/>
    </source>
</evidence>
<evidence type="ECO:0000256" key="17">
    <source>
        <dbReference type="SAM" id="SignalP"/>
    </source>
</evidence>
<dbReference type="Pfam" id="PF00141">
    <property type="entry name" value="peroxidase"/>
    <property type="match status" value="1"/>
</dbReference>
<feature type="disulfide bond" evidence="15">
    <location>
        <begin position="88"/>
        <end position="93"/>
    </location>
</feature>
<evidence type="ECO:0000256" key="4">
    <source>
        <dbReference type="ARBA" id="ARBA00022617"/>
    </source>
</evidence>
<keyword evidence="6 13" id="KW-0106">Calcium</keyword>
<keyword evidence="17" id="KW-0732">Signal</keyword>
<keyword evidence="20" id="KW-1185">Reference proteome</keyword>
<feature type="binding site" evidence="13">
    <location>
        <position position="87"/>
    </location>
    <ligand>
        <name>Ca(2+)</name>
        <dbReference type="ChEBI" id="CHEBI:29108"/>
        <label>1</label>
    </ligand>
</feature>
<evidence type="ECO:0000256" key="6">
    <source>
        <dbReference type="ARBA" id="ARBA00022837"/>
    </source>
</evidence>
<evidence type="ECO:0000259" key="18">
    <source>
        <dbReference type="PROSITE" id="PS50873"/>
    </source>
</evidence>
<feature type="site" description="Transition state stabilizer" evidence="14">
    <location>
        <position position="82"/>
    </location>
</feature>
<dbReference type="PRINTS" id="PR00458">
    <property type="entry name" value="PEROXIDASE"/>
</dbReference>
<evidence type="ECO:0000256" key="1">
    <source>
        <dbReference type="ARBA" id="ARBA00000189"/>
    </source>
</evidence>
<comment type="cofactor">
    <cofactor evidence="2">
        <name>heme b</name>
        <dbReference type="ChEBI" id="CHEBI:60344"/>
    </cofactor>
</comment>